<keyword evidence="2" id="KW-0472">Membrane</keyword>
<dbReference type="SUPFAM" id="SSF51445">
    <property type="entry name" value="(Trans)glycosidases"/>
    <property type="match status" value="1"/>
</dbReference>
<evidence type="ECO:0000256" key="2">
    <source>
        <dbReference type="SAM" id="Phobius"/>
    </source>
</evidence>
<keyword evidence="2" id="KW-1133">Transmembrane helix</keyword>
<dbReference type="Proteomes" id="UP001476950">
    <property type="component" value="Unassembled WGS sequence"/>
</dbReference>
<feature type="transmembrane region" description="Helical" evidence="2">
    <location>
        <begin position="12"/>
        <end position="31"/>
    </location>
</feature>
<dbReference type="Pfam" id="PF02638">
    <property type="entry name" value="GHL10"/>
    <property type="match status" value="1"/>
</dbReference>
<dbReference type="Gene3D" id="3.20.20.80">
    <property type="entry name" value="Glycosidases"/>
    <property type="match status" value="1"/>
</dbReference>
<organism evidence="4 5">
    <name type="scientific">Stenomitos frigidus AS-A4</name>
    <dbReference type="NCBI Taxonomy" id="2933935"/>
    <lineage>
        <taxon>Bacteria</taxon>
        <taxon>Bacillati</taxon>
        <taxon>Cyanobacteriota</taxon>
        <taxon>Cyanophyceae</taxon>
        <taxon>Leptolyngbyales</taxon>
        <taxon>Leptolyngbyaceae</taxon>
        <taxon>Stenomitos</taxon>
    </lineage>
</organism>
<dbReference type="InterPro" id="IPR052177">
    <property type="entry name" value="Divisome_Glycosyl_Hydrolase"/>
</dbReference>
<keyword evidence="1" id="KW-0732">Signal</keyword>
<dbReference type="PANTHER" id="PTHR43405:SF1">
    <property type="entry name" value="GLYCOSYL HYDROLASE DIGH"/>
    <property type="match status" value="1"/>
</dbReference>
<name>A0ABV0KH69_9CYAN</name>
<proteinExistence type="predicted"/>
<dbReference type="PANTHER" id="PTHR43405">
    <property type="entry name" value="GLYCOSYL HYDROLASE DIGH"/>
    <property type="match status" value="1"/>
</dbReference>
<accession>A0ABV0KH69</accession>
<reference evidence="4 5" key="1">
    <citation type="submission" date="2022-04" db="EMBL/GenBank/DDBJ databases">
        <title>Positive selection, recombination, and allopatry shape intraspecific diversity of widespread and dominant cyanobacteria.</title>
        <authorList>
            <person name="Wei J."/>
            <person name="Shu W."/>
            <person name="Hu C."/>
        </authorList>
    </citation>
    <scope>NUCLEOTIDE SEQUENCE [LARGE SCALE GENOMIC DNA]</scope>
    <source>
        <strain evidence="4 5">AS-A4</strain>
    </source>
</reference>
<evidence type="ECO:0000313" key="4">
    <source>
        <dbReference type="EMBL" id="MEP1058554.1"/>
    </source>
</evidence>
<dbReference type="InterPro" id="IPR017853">
    <property type="entry name" value="GH"/>
</dbReference>
<comment type="caution">
    <text evidence="4">The sequence shown here is derived from an EMBL/GenBank/DDBJ whole genome shotgun (WGS) entry which is preliminary data.</text>
</comment>
<dbReference type="EMBL" id="JAMPLM010000005">
    <property type="protein sequence ID" value="MEP1058554.1"/>
    <property type="molecule type" value="Genomic_DNA"/>
</dbReference>
<dbReference type="RefSeq" id="WP_190447878.1">
    <property type="nucleotide sequence ID" value="NZ_JAMPLM010000005.1"/>
</dbReference>
<evidence type="ECO:0000259" key="3">
    <source>
        <dbReference type="Pfam" id="PF02638"/>
    </source>
</evidence>
<protein>
    <submittedName>
        <fullName evidence="4">Family 10 glycosylhydrolase</fullName>
    </submittedName>
</protein>
<evidence type="ECO:0000313" key="5">
    <source>
        <dbReference type="Proteomes" id="UP001476950"/>
    </source>
</evidence>
<dbReference type="InterPro" id="IPR003790">
    <property type="entry name" value="GHL10"/>
</dbReference>
<keyword evidence="2" id="KW-0812">Transmembrane</keyword>
<feature type="domain" description="Glycosyl hydrolase-like 10" evidence="3">
    <location>
        <begin position="111"/>
        <end position="273"/>
    </location>
</feature>
<keyword evidence="5" id="KW-1185">Reference proteome</keyword>
<sequence>MPSKKENSGCGCSSIPISFILVVLGIGYWGFTQIDRSKLNQFLTAAQEPATTTQPPIAPVLAPAPRQPVAVTNAPPSKIPAVRLTKPQASPVSATLKKRSSPQTLWERKAIRGIYLSRYQATNNASEKMIRERVRYYRDQGINTIIHGVWGNGCTMYNSDVMQQILGYKSCPNQFQDQWLNWLIDEAHKQGMQVHAYFEKGIKIDKNSPIFDLAISKRWLVPGVDKTYAGIDHYVLDMEIPEVANFFRKIAVEFVQKYPTIDAVQWDDYLGYHAGLPGKVDRTDRLTKFVRQMRAEMKKANPSVSFDLCHHNPYWGKRYFAADWQNWNVDRVFIQTYNDANFNQELDYAKQYAGVAISDQQLYRLKELVNNTKIKSVLLFPSSGKPEETAALVKKFTPISN</sequence>
<gene>
    <name evidence="4" type="ORF">NDI38_08895</name>
</gene>
<evidence type="ECO:0000256" key="1">
    <source>
        <dbReference type="ARBA" id="ARBA00022729"/>
    </source>
</evidence>